<sequence length="242" mass="27209">MFPEGLLMFRAVKSLEVLLLFRVVKSLQPLQGSVVPAGLLLFASAGQMFPKGLLMFRAVKSLEFVAIRHCRPFICSYSLLLFAAASHHPEVEVCPRPLLSKLKFVQKLNKAIYGLQQAPWTGLVDSNLPSFSLTYDRQWILKSPTGEILTQKKSKCHKAAVPSLREMWKLGFVGVFLGRKLWPTSVPEMGFVSTLIDLSQGILFVESPRCKERLQITLESNVYEDAIEDIELYGQSHLIIMA</sequence>
<name>A0AAQ3RQ02_VIGMU</name>
<keyword evidence="2" id="KW-1185">Reference proteome</keyword>
<proteinExistence type="predicted"/>
<organism evidence="1 2">
    <name type="scientific">Vigna mungo</name>
    <name type="common">Black gram</name>
    <name type="synonym">Phaseolus mungo</name>
    <dbReference type="NCBI Taxonomy" id="3915"/>
    <lineage>
        <taxon>Eukaryota</taxon>
        <taxon>Viridiplantae</taxon>
        <taxon>Streptophyta</taxon>
        <taxon>Embryophyta</taxon>
        <taxon>Tracheophyta</taxon>
        <taxon>Spermatophyta</taxon>
        <taxon>Magnoliopsida</taxon>
        <taxon>eudicotyledons</taxon>
        <taxon>Gunneridae</taxon>
        <taxon>Pentapetalae</taxon>
        <taxon>rosids</taxon>
        <taxon>fabids</taxon>
        <taxon>Fabales</taxon>
        <taxon>Fabaceae</taxon>
        <taxon>Papilionoideae</taxon>
        <taxon>50 kb inversion clade</taxon>
        <taxon>NPAAA clade</taxon>
        <taxon>indigoferoid/millettioid clade</taxon>
        <taxon>Phaseoleae</taxon>
        <taxon>Vigna</taxon>
    </lineage>
</organism>
<reference evidence="1 2" key="1">
    <citation type="journal article" date="2023" name="Life. Sci Alliance">
        <title>Evolutionary insights into 3D genome organization and epigenetic landscape of Vigna mungo.</title>
        <authorList>
            <person name="Junaid A."/>
            <person name="Singh B."/>
            <person name="Bhatia S."/>
        </authorList>
    </citation>
    <scope>NUCLEOTIDE SEQUENCE [LARGE SCALE GENOMIC DNA]</scope>
    <source>
        <strain evidence="1">Urdbean</strain>
    </source>
</reference>
<evidence type="ECO:0000313" key="2">
    <source>
        <dbReference type="Proteomes" id="UP001374535"/>
    </source>
</evidence>
<dbReference type="Proteomes" id="UP001374535">
    <property type="component" value="Chromosome 7"/>
</dbReference>
<protein>
    <submittedName>
        <fullName evidence="1">Uncharacterized protein</fullName>
    </submittedName>
</protein>
<accession>A0AAQ3RQ02</accession>
<gene>
    <name evidence="1" type="ORF">V8G54_024295</name>
</gene>
<dbReference type="EMBL" id="CP144694">
    <property type="protein sequence ID" value="WVZ03489.1"/>
    <property type="molecule type" value="Genomic_DNA"/>
</dbReference>
<evidence type="ECO:0000313" key="1">
    <source>
        <dbReference type="EMBL" id="WVZ03489.1"/>
    </source>
</evidence>
<dbReference type="AlphaFoldDB" id="A0AAQ3RQ02"/>